<name>A0A7S1T770_9RHOD</name>
<protein>
    <submittedName>
        <fullName evidence="3">Uncharacterized protein</fullName>
    </submittedName>
</protein>
<feature type="coiled-coil region" evidence="1">
    <location>
        <begin position="56"/>
        <end position="122"/>
    </location>
</feature>
<dbReference type="EMBL" id="HBGH01002230">
    <property type="protein sequence ID" value="CAD9225549.1"/>
    <property type="molecule type" value="Transcribed_RNA"/>
</dbReference>
<accession>A0A7S1T770</accession>
<sequence>MSFLFIFRPCGTGQGEANMRVGMTRRSFGWFIVVVFGFGGWVLVSGENDGEAHQQLHQATDLLKQARENVLKERENMAKEREKLKTNLKRAMGDLKAMSTENQRLREELEAMGSTLKQLQDKADNPELRAALEKAITDASTYIQEHPEFEKVDMLVNEIQARMDIVFGKEYSWVATFVAVCLAIFFPIFLSCWLTTKVVRSISLGAYCVMFEGVFLSFSGVFSFLSVFVGLDPFSRLRDMSETWSKACEIVIAAVALLLAIVLIRLTLARPSGFHKRVYVLQLIILTGLVYDYTNRVWIPIMFDHALENAGPPVLFAYFVVAICLLCLGIYSEIAVRNIKGDVVPLAGAVEPLRQEAGDEESALEKQV</sequence>
<feature type="transmembrane region" description="Helical" evidence="2">
    <location>
        <begin position="206"/>
        <end position="231"/>
    </location>
</feature>
<feature type="transmembrane region" description="Helical" evidence="2">
    <location>
        <begin position="314"/>
        <end position="331"/>
    </location>
</feature>
<reference evidence="3" key="1">
    <citation type="submission" date="2021-01" db="EMBL/GenBank/DDBJ databases">
        <authorList>
            <person name="Corre E."/>
            <person name="Pelletier E."/>
            <person name="Niang G."/>
            <person name="Scheremetjew M."/>
            <person name="Finn R."/>
            <person name="Kale V."/>
            <person name="Holt S."/>
            <person name="Cochrane G."/>
            <person name="Meng A."/>
            <person name="Brown T."/>
            <person name="Cohen L."/>
        </authorList>
    </citation>
    <scope>NUCLEOTIDE SEQUENCE</scope>
    <source>
        <strain evidence="3">SAG 36.94</strain>
    </source>
</reference>
<feature type="transmembrane region" description="Helical" evidence="2">
    <location>
        <begin position="243"/>
        <end position="266"/>
    </location>
</feature>
<feature type="transmembrane region" description="Helical" evidence="2">
    <location>
        <begin position="278"/>
        <end position="294"/>
    </location>
</feature>
<evidence type="ECO:0000256" key="2">
    <source>
        <dbReference type="SAM" id="Phobius"/>
    </source>
</evidence>
<evidence type="ECO:0000313" key="3">
    <source>
        <dbReference type="EMBL" id="CAD9225549.1"/>
    </source>
</evidence>
<keyword evidence="2" id="KW-0812">Transmembrane</keyword>
<gene>
    <name evidence="3" type="ORF">CCAE0312_LOCUS1201</name>
</gene>
<organism evidence="3">
    <name type="scientific">Compsopogon caeruleus</name>
    <dbReference type="NCBI Taxonomy" id="31354"/>
    <lineage>
        <taxon>Eukaryota</taxon>
        <taxon>Rhodophyta</taxon>
        <taxon>Compsopogonophyceae</taxon>
        <taxon>Compsopogonales</taxon>
        <taxon>Compsopogonaceae</taxon>
        <taxon>Compsopogon</taxon>
    </lineage>
</organism>
<proteinExistence type="predicted"/>
<evidence type="ECO:0000256" key="1">
    <source>
        <dbReference type="SAM" id="Coils"/>
    </source>
</evidence>
<keyword evidence="1" id="KW-0175">Coiled coil</keyword>
<keyword evidence="2" id="KW-1133">Transmembrane helix</keyword>
<feature type="transmembrane region" description="Helical" evidence="2">
    <location>
        <begin position="171"/>
        <end position="194"/>
    </location>
</feature>
<dbReference type="AlphaFoldDB" id="A0A7S1T770"/>
<feature type="transmembrane region" description="Helical" evidence="2">
    <location>
        <begin position="28"/>
        <end position="44"/>
    </location>
</feature>
<keyword evidence="2" id="KW-0472">Membrane</keyword>